<dbReference type="FunFam" id="3.20.20.80:FF:000013">
    <property type="entry name" value="lactase-phlorizin hydrolase"/>
    <property type="match status" value="2"/>
</dbReference>
<dbReference type="PANTHER" id="PTHR10353">
    <property type="entry name" value="GLYCOSYL HYDROLASE"/>
    <property type="match status" value="1"/>
</dbReference>
<dbReference type="GO" id="GO:0005975">
    <property type="term" value="P:carbohydrate metabolic process"/>
    <property type="evidence" value="ECO:0007669"/>
    <property type="project" value="InterPro"/>
</dbReference>
<organism evidence="6 7">
    <name type="scientific">Spodoptera exigua</name>
    <name type="common">Beet armyworm</name>
    <name type="synonym">Noctua fulgens</name>
    <dbReference type="NCBI Taxonomy" id="7107"/>
    <lineage>
        <taxon>Eukaryota</taxon>
        <taxon>Metazoa</taxon>
        <taxon>Ecdysozoa</taxon>
        <taxon>Arthropoda</taxon>
        <taxon>Hexapoda</taxon>
        <taxon>Insecta</taxon>
        <taxon>Pterygota</taxon>
        <taxon>Neoptera</taxon>
        <taxon>Endopterygota</taxon>
        <taxon>Lepidoptera</taxon>
        <taxon>Glossata</taxon>
        <taxon>Ditrysia</taxon>
        <taxon>Noctuoidea</taxon>
        <taxon>Noctuidae</taxon>
        <taxon>Amphipyrinae</taxon>
        <taxon>Spodoptera</taxon>
    </lineage>
</organism>
<dbReference type="EMBL" id="JACKWZ010000614">
    <property type="protein sequence ID" value="KAF9406276.1"/>
    <property type="molecule type" value="Genomic_DNA"/>
</dbReference>
<evidence type="ECO:0000313" key="7">
    <source>
        <dbReference type="Proteomes" id="UP000648187"/>
    </source>
</evidence>
<evidence type="ECO:0000256" key="3">
    <source>
        <dbReference type="ARBA" id="ARBA00022801"/>
    </source>
</evidence>
<accession>A0A835KY97</accession>
<proteinExistence type="inferred from homology"/>
<dbReference type="GO" id="GO:0008422">
    <property type="term" value="F:beta-glucosidase activity"/>
    <property type="evidence" value="ECO:0007669"/>
    <property type="project" value="TreeGrafter"/>
</dbReference>
<evidence type="ECO:0008006" key="8">
    <source>
        <dbReference type="Google" id="ProtNLM"/>
    </source>
</evidence>
<keyword evidence="4" id="KW-0325">Glycoprotein</keyword>
<evidence type="ECO:0000256" key="1">
    <source>
        <dbReference type="ARBA" id="ARBA00010838"/>
    </source>
</evidence>
<comment type="subunit">
    <text evidence="2">Homodimer.</text>
</comment>
<dbReference type="AlphaFoldDB" id="A0A835KY97"/>
<evidence type="ECO:0000256" key="5">
    <source>
        <dbReference type="ARBA" id="ARBA00023295"/>
    </source>
</evidence>
<dbReference type="Pfam" id="PF00232">
    <property type="entry name" value="Glyco_hydro_1"/>
    <property type="match status" value="2"/>
</dbReference>
<comment type="similarity">
    <text evidence="1">Belongs to the glycosyl hydrolase 1 family.</text>
</comment>
<keyword evidence="3" id="KW-0378">Hydrolase</keyword>
<dbReference type="Proteomes" id="UP000648187">
    <property type="component" value="Unassembled WGS sequence"/>
</dbReference>
<dbReference type="InterPro" id="IPR001360">
    <property type="entry name" value="Glyco_hydro_1"/>
</dbReference>
<evidence type="ECO:0000256" key="2">
    <source>
        <dbReference type="ARBA" id="ARBA00011738"/>
    </source>
</evidence>
<keyword evidence="7" id="KW-1185">Reference proteome</keyword>
<protein>
    <recommendedName>
        <fullName evidence="8">Beta-glucosidase</fullName>
    </recommendedName>
</protein>
<dbReference type="Gene3D" id="3.20.20.80">
    <property type="entry name" value="Glycosidases"/>
    <property type="match status" value="2"/>
</dbReference>
<sequence>MRKLPEDLKMGVATASFQIEGGWNAADKSESIWDTFCRIPGNIKDGTDGNDTCKSYEFYQRDIEMLKFLGVDFYRFSISWPRVLPNGFANKISEVGIGYYSRLVDELLANGIEPVVTIYHWDLPQNLQDLGGWANPLIADWFEDYARVLFDALGDRVKTWVTINEPKQFAIFGYGMTLCAPNIVSPGIGDYMAIKNLLIAHARVWHMYDKEYRPTQKGTCGIIIATDYREGASDSPEDIEAGKVALDFEVSFYSHPIFSTTGGFPERVVKRVAERSAQQGFPRSRLPEFTPEEIEYVKGTSDFFGFNHYSTLFYTADSYKPGMYEIPSYNDDLGAVGTYGSYATTSVPHTTKIPMGIRKALNWVKDSYNNPEVMIFENGFGNLGGKNDIDRIDYYIAYLDAILDAIEVDGCNITRYTAWSLMDNFEWMSGLSVKFGLFEVDYDDEKRTRTTKSSALWFKDLIASRTLDPKVLHYILAAAFVTTSVADISAAEMRKLPDDLKLGVATASFQIEGGWNAADKSPSIWDTYSHTPGKIKDGTDGNDTCKSYEFYQRDIEMLKFLGVDFYRFSISWPRVLPTGFANKISEEGIGYYSRLVDELLANGIEPVVTMFHWDLPQSLQDLGGWANPLIADWFEDYARVLYDALGDRVKTWITLNEPKQMIIFGYGTDRFAPDIVSPGIGDYIAVKNALLAHAKAWHLYDKEYREKQKGTCGITIATDFREGLSDSTEDVELGYLAMDFEVGFYSHPIFSSTGGFPERLIKRIAEKSAEQGFPRSRLPELSQEEIDFIRGTSDFYGFNHYSTKFYTADGYTKGMYSIPSYDDDIGAVTSYKDYDPAPTIHTTKIPSGIRKALNWVKDNYNNPTVLITENGYGTFGGNNDIDRIDYYKAYLNAILDAIEVDGCKVATYTAWSLMDNFEWDSGLSAKFGLFEVDFDDEQRIRKARLSALWYKNFIAQRSLDPNYTPQFEEVRF</sequence>
<name>A0A835KY97_SPOEX</name>
<dbReference type="PANTHER" id="PTHR10353:SF36">
    <property type="entry name" value="LP05116P"/>
    <property type="match status" value="1"/>
</dbReference>
<evidence type="ECO:0000256" key="4">
    <source>
        <dbReference type="ARBA" id="ARBA00023180"/>
    </source>
</evidence>
<dbReference type="SUPFAM" id="SSF51445">
    <property type="entry name" value="(Trans)glycosidases"/>
    <property type="match status" value="2"/>
</dbReference>
<gene>
    <name evidence="6" type="ORF">HW555_013301</name>
</gene>
<dbReference type="InterPro" id="IPR017853">
    <property type="entry name" value="GH"/>
</dbReference>
<dbReference type="PRINTS" id="PR00131">
    <property type="entry name" value="GLHYDRLASE1"/>
</dbReference>
<keyword evidence="5" id="KW-0326">Glycosidase</keyword>
<comment type="caution">
    <text evidence="6">The sequence shown here is derived from an EMBL/GenBank/DDBJ whole genome shotgun (WGS) entry which is preliminary data.</text>
</comment>
<reference evidence="6" key="1">
    <citation type="submission" date="2020-08" db="EMBL/GenBank/DDBJ databases">
        <title>Spodoptera exigua strain:BAW_Kor-Di-RS1 Genome sequencing and assembly.</title>
        <authorList>
            <person name="Kim J."/>
            <person name="Nam H.Y."/>
            <person name="Kwon M."/>
            <person name="Choi J.H."/>
            <person name="Cho S.R."/>
            <person name="Kim G.-H."/>
        </authorList>
    </citation>
    <scope>NUCLEOTIDE SEQUENCE</scope>
    <source>
        <strain evidence="6">BAW_Kor-Di-RS1</strain>
        <tissue evidence="6">Whole-body</tissue>
    </source>
</reference>
<evidence type="ECO:0000313" key="6">
    <source>
        <dbReference type="EMBL" id="KAF9406276.1"/>
    </source>
</evidence>